<evidence type="ECO:0000313" key="1">
    <source>
        <dbReference type="EMBL" id="KAK2020855.1"/>
    </source>
</evidence>
<proteinExistence type="predicted"/>
<comment type="caution">
    <text evidence="1">The sequence shown here is derived from an EMBL/GenBank/DDBJ whole genome shotgun (WGS) entry which is preliminary data.</text>
</comment>
<protein>
    <submittedName>
        <fullName evidence="1">Uncharacterized protein</fullName>
    </submittedName>
</protein>
<organism evidence="1 2">
    <name type="scientific">Colletotrichum zoysiae</name>
    <dbReference type="NCBI Taxonomy" id="1216348"/>
    <lineage>
        <taxon>Eukaryota</taxon>
        <taxon>Fungi</taxon>
        <taxon>Dikarya</taxon>
        <taxon>Ascomycota</taxon>
        <taxon>Pezizomycotina</taxon>
        <taxon>Sordariomycetes</taxon>
        <taxon>Hypocreomycetidae</taxon>
        <taxon>Glomerellales</taxon>
        <taxon>Glomerellaceae</taxon>
        <taxon>Colletotrichum</taxon>
        <taxon>Colletotrichum graminicola species complex</taxon>
    </lineage>
</organism>
<keyword evidence="2" id="KW-1185">Reference proteome</keyword>
<gene>
    <name evidence="1" type="ORF">LX32DRAFT_287155</name>
</gene>
<name>A0AAD9H1U2_9PEZI</name>
<dbReference type="Proteomes" id="UP001232148">
    <property type="component" value="Unassembled WGS sequence"/>
</dbReference>
<sequence>METEWHCYEVSTRVSGHGTRTRESGGSEPRPCCPRAPASHTVCQYLPIPGSYWKSPPCCCFSADQLGLLCWSRCSDRPTCCRRRTCQIQPRQTSTVQLLSSKTQTSNNIYSWVLRCCNAWTLIPLGFPFSCMYRSSPTPRDGNRMTVGRSSRRKHCFTEPLGKRRRLDEEDRQPCSASEVGPFVDIQLLLWFCATISQASQIASAQIQPIFPNQPIRAWRFEPTLS</sequence>
<dbReference type="AlphaFoldDB" id="A0AAD9H1U2"/>
<reference evidence="1" key="1">
    <citation type="submission" date="2021-06" db="EMBL/GenBank/DDBJ databases">
        <title>Comparative genomics, transcriptomics and evolutionary studies reveal genomic signatures of adaptation to plant cell wall in hemibiotrophic fungi.</title>
        <authorList>
            <consortium name="DOE Joint Genome Institute"/>
            <person name="Baroncelli R."/>
            <person name="Diaz J.F."/>
            <person name="Benocci T."/>
            <person name="Peng M."/>
            <person name="Battaglia E."/>
            <person name="Haridas S."/>
            <person name="Andreopoulos W."/>
            <person name="Labutti K."/>
            <person name="Pangilinan J."/>
            <person name="Floch G.L."/>
            <person name="Makela M.R."/>
            <person name="Henrissat B."/>
            <person name="Grigoriev I.V."/>
            <person name="Crouch J.A."/>
            <person name="De Vries R.P."/>
            <person name="Sukno S.A."/>
            <person name="Thon M.R."/>
        </authorList>
    </citation>
    <scope>NUCLEOTIDE SEQUENCE</scope>
    <source>
        <strain evidence="1">MAFF235873</strain>
    </source>
</reference>
<accession>A0AAD9H1U2</accession>
<dbReference type="EMBL" id="MU843164">
    <property type="protein sequence ID" value="KAK2020855.1"/>
    <property type="molecule type" value="Genomic_DNA"/>
</dbReference>
<evidence type="ECO:0000313" key="2">
    <source>
        <dbReference type="Proteomes" id="UP001232148"/>
    </source>
</evidence>